<evidence type="ECO:0000313" key="4">
    <source>
        <dbReference type="Proteomes" id="UP000182508"/>
    </source>
</evidence>
<dbReference type="Gene3D" id="1.10.260.40">
    <property type="entry name" value="lambda repressor-like DNA-binding domains"/>
    <property type="match status" value="1"/>
</dbReference>
<dbReference type="PANTHER" id="PTHR46558:SF13">
    <property type="entry name" value="HTH-TYPE TRANSCRIPTIONAL REGULATOR IMMR"/>
    <property type="match status" value="1"/>
</dbReference>
<dbReference type="GO" id="GO:0003677">
    <property type="term" value="F:DNA binding"/>
    <property type="evidence" value="ECO:0007669"/>
    <property type="project" value="UniProtKB-KW"/>
</dbReference>
<dbReference type="SUPFAM" id="SSF47413">
    <property type="entry name" value="lambda repressor-like DNA-binding domains"/>
    <property type="match status" value="1"/>
</dbReference>
<dbReference type="Proteomes" id="UP000182508">
    <property type="component" value="Unassembled WGS sequence"/>
</dbReference>
<dbReference type="RefSeq" id="WP_074486698.1">
    <property type="nucleotide sequence ID" value="NZ_FMXP01000041.1"/>
</dbReference>
<reference evidence="3 4" key="1">
    <citation type="submission" date="2016-10" db="EMBL/GenBank/DDBJ databases">
        <authorList>
            <person name="de Groot N.N."/>
        </authorList>
    </citation>
    <scope>NUCLEOTIDE SEQUENCE [LARGE SCALE GENOMIC DNA]</scope>
    <source>
        <strain evidence="3 4">A-4</strain>
    </source>
</reference>
<proteinExistence type="predicted"/>
<protein>
    <submittedName>
        <fullName evidence="3">Helix-turn-helix</fullName>
    </submittedName>
</protein>
<dbReference type="AlphaFoldDB" id="A0A1G6DJP8"/>
<dbReference type="Pfam" id="PF01381">
    <property type="entry name" value="HTH_3"/>
    <property type="match status" value="1"/>
</dbReference>
<dbReference type="PROSITE" id="PS50943">
    <property type="entry name" value="HTH_CROC1"/>
    <property type="match status" value="1"/>
</dbReference>
<keyword evidence="4" id="KW-1185">Reference proteome</keyword>
<feature type="domain" description="HTH cro/C1-type" evidence="2">
    <location>
        <begin position="7"/>
        <end position="61"/>
    </location>
</feature>
<dbReference type="CDD" id="cd00093">
    <property type="entry name" value="HTH_XRE"/>
    <property type="match status" value="1"/>
</dbReference>
<dbReference type="InterPro" id="IPR010982">
    <property type="entry name" value="Lambda_DNA-bd_dom_sf"/>
</dbReference>
<organism evidence="3 4">
    <name type="scientific">Streptococcus henryi</name>
    <dbReference type="NCBI Taxonomy" id="439219"/>
    <lineage>
        <taxon>Bacteria</taxon>
        <taxon>Bacillati</taxon>
        <taxon>Bacillota</taxon>
        <taxon>Bacilli</taxon>
        <taxon>Lactobacillales</taxon>
        <taxon>Streptococcaceae</taxon>
        <taxon>Streptococcus</taxon>
    </lineage>
</organism>
<dbReference type="eggNOG" id="COG1396">
    <property type="taxonomic scope" value="Bacteria"/>
</dbReference>
<evidence type="ECO:0000313" key="3">
    <source>
        <dbReference type="EMBL" id="SDB45370.1"/>
    </source>
</evidence>
<evidence type="ECO:0000256" key="1">
    <source>
        <dbReference type="ARBA" id="ARBA00023125"/>
    </source>
</evidence>
<dbReference type="EMBL" id="FMXP01000041">
    <property type="protein sequence ID" value="SDB45370.1"/>
    <property type="molecule type" value="Genomic_DNA"/>
</dbReference>
<dbReference type="STRING" id="439219.SAMN02910293_02260"/>
<evidence type="ECO:0000259" key="2">
    <source>
        <dbReference type="PROSITE" id="PS50943"/>
    </source>
</evidence>
<dbReference type="PANTHER" id="PTHR46558">
    <property type="entry name" value="TRACRIPTIONAL REGULATORY PROTEIN-RELATED-RELATED"/>
    <property type="match status" value="1"/>
</dbReference>
<dbReference type="SMART" id="SM00530">
    <property type="entry name" value="HTH_XRE"/>
    <property type="match status" value="1"/>
</dbReference>
<sequence>MTFGEKLREARKTAGMTQEQLANMLSVSRQAITKWESDKGIPDVENLKILSKTLGVSIDYLLDENGSLDISVVREPINLEDYANLDATHRRFARKKDKYFDEAVRARFPQAEIHYLLHKQIMTKKEKGVETALWLTTPFANTVEVLQSFQNSDKHFYLVTEGEKQFLVLMTDEFMEIRQLARPIENMATGKKFEIGSFRFTYSVEI</sequence>
<name>A0A1G6DJP8_9STRE</name>
<keyword evidence="1" id="KW-0238">DNA-binding</keyword>
<dbReference type="InterPro" id="IPR001387">
    <property type="entry name" value="Cro/C1-type_HTH"/>
</dbReference>
<gene>
    <name evidence="3" type="ORF">SAMN02910293_02260</name>
</gene>
<accession>A0A1G6DJP8</accession>